<dbReference type="AlphaFoldDB" id="A0A833YPK2"/>
<evidence type="ECO:0000256" key="3">
    <source>
        <dbReference type="ARBA" id="ARBA00007831"/>
    </source>
</evidence>
<evidence type="ECO:0000256" key="7">
    <source>
        <dbReference type="ARBA" id="ARBA00022837"/>
    </source>
</evidence>
<dbReference type="Proteomes" id="UP000664940">
    <property type="component" value="Unassembled WGS sequence"/>
</dbReference>
<dbReference type="GO" id="GO:0042470">
    <property type="term" value="C:melanosome"/>
    <property type="evidence" value="ECO:0007669"/>
    <property type="project" value="UniProtKB-SubCell"/>
</dbReference>
<dbReference type="GO" id="GO:0005739">
    <property type="term" value="C:mitochondrion"/>
    <property type="evidence" value="ECO:0007669"/>
    <property type="project" value="GOC"/>
</dbReference>
<evidence type="ECO:0000256" key="11">
    <source>
        <dbReference type="RuleBase" id="RU003540"/>
    </source>
</evidence>
<dbReference type="GO" id="GO:0051560">
    <property type="term" value="P:mitochondrial calcium ion homeostasis"/>
    <property type="evidence" value="ECO:0007669"/>
    <property type="project" value="TreeGrafter"/>
</dbReference>
<evidence type="ECO:0000256" key="5">
    <source>
        <dbReference type="ARBA" id="ARBA00022553"/>
    </source>
</evidence>
<dbReference type="InterPro" id="IPR002393">
    <property type="entry name" value="ANX6"/>
</dbReference>
<dbReference type="PROSITE" id="PS51897">
    <property type="entry name" value="ANNEXIN_2"/>
    <property type="match status" value="5"/>
</dbReference>
<dbReference type="InterPro" id="IPR018252">
    <property type="entry name" value="Annexin_repeat_CS"/>
</dbReference>
<keyword evidence="5" id="KW-0597">Phosphoprotein</keyword>
<dbReference type="GO" id="GO:0005886">
    <property type="term" value="C:plasma membrane"/>
    <property type="evidence" value="ECO:0007669"/>
    <property type="project" value="TreeGrafter"/>
</dbReference>
<comment type="domain">
    <text evidence="11">A pair of annexin repeats may form one binding site for calcium and phospholipid.</text>
</comment>
<protein>
    <recommendedName>
        <fullName evidence="11">Annexin</fullName>
    </recommendedName>
</protein>
<dbReference type="GO" id="GO:0005634">
    <property type="term" value="C:nucleus"/>
    <property type="evidence" value="ECO:0007669"/>
    <property type="project" value="TreeGrafter"/>
</dbReference>
<comment type="similarity">
    <text evidence="3 11">Belongs to the annexin family.</text>
</comment>
<dbReference type="FunFam" id="1.10.220.10:FF:000013">
    <property type="entry name" value="Annexin"/>
    <property type="match status" value="1"/>
</dbReference>
<dbReference type="SUPFAM" id="SSF47874">
    <property type="entry name" value="Annexin"/>
    <property type="match status" value="2"/>
</dbReference>
<keyword evidence="7 11" id="KW-0106">Calcium</keyword>
<dbReference type="PANTHER" id="PTHR10502">
    <property type="entry name" value="ANNEXIN"/>
    <property type="match status" value="1"/>
</dbReference>
<dbReference type="FunFam" id="1.10.220.10:FF:000003">
    <property type="entry name" value="Annexin"/>
    <property type="match status" value="1"/>
</dbReference>
<evidence type="ECO:0000313" key="13">
    <source>
        <dbReference type="EMBL" id="KAF6080442.1"/>
    </source>
</evidence>
<keyword evidence="9 11" id="KW-0111">Calcium/phospholipid-binding</keyword>
<evidence type="ECO:0000256" key="1">
    <source>
        <dbReference type="ARBA" id="ARBA00004223"/>
    </source>
</evidence>
<dbReference type="GO" id="GO:0006816">
    <property type="term" value="P:calcium ion transport"/>
    <property type="evidence" value="ECO:0007669"/>
    <property type="project" value="TreeGrafter"/>
</dbReference>
<organism evidence="13 14">
    <name type="scientific">Phyllostomus discolor</name>
    <name type="common">pale spear-nosed bat</name>
    <dbReference type="NCBI Taxonomy" id="89673"/>
    <lineage>
        <taxon>Eukaryota</taxon>
        <taxon>Metazoa</taxon>
        <taxon>Chordata</taxon>
        <taxon>Craniata</taxon>
        <taxon>Vertebrata</taxon>
        <taxon>Euteleostomi</taxon>
        <taxon>Mammalia</taxon>
        <taxon>Eutheria</taxon>
        <taxon>Laurasiatheria</taxon>
        <taxon>Chiroptera</taxon>
        <taxon>Yangochiroptera</taxon>
        <taxon>Phyllostomidae</taxon>
        <taxon>Phyllostominae</taxon>
        <taxon>Phyllostomus</taxon>
    </lineage>
</organism>
<dbReference type="GO" id="GO:0051283">
    <property type="term" value="P:negative regulation of sequestering of calcium ion"/>
    <property type="evidence" value="ECO:0007669"/>
    <property type="project" value="TreeGrafter"/>
</dbReference>
<accession>A0A833YPK2</accession>
<evidence type="ECO:0000256" key="10">
    <source>
        <dbReference type="ARBA" id="ARBA00025332"/>
    </source>
</evidence>
<dbReference type="EMBL" id="JABVXQ010000013">
    <property type="protein sequence ID" value="KAF6080442.1"/>
    <property type="molecule type" value="Genomic_DNA"/>
</dbReference>
<evidence type="ECO:0000256" key="2">
    <source>
        <dbReference type="ARBA" id="ARBA00004496"/>
    </source>
</evidence>
<proteinExistence type="inferred from homology"/>
<reference evidence="13 14" key="1">
    <citation type="journal article" date="2020" name="Nature">
        <title>Six reference-quality genomes reveal evolution of bat adaptations.</title>
        <authorList>
            <person name="Jebb D."/>
            <person name="Huang Z."/>
            <person name="Pippel M."/>
            <person name="Hughes G.M."/>
            <person name="Lavrichenko K."/>
            <person name="Devanna P."/>
            <person name="Winkler S."/>
            <person name="Jermiin L.S."/>
            <person name="Skirmuntt E.C."/>
            <person name="Katzourakis A."/>
            <person name="Burkitt-Gray L."/>
            <person name="Ray D.A."/>
            <person name="Sullivan K.A.M."/>
            <person name="Roscito J.G."/>
            <person name="Kirilenko B.M."/>
            <person name="Davalos L.M."/>
            <person name="Corthals A.P."/>
            <person name="Power M.L."/>
            <person name="Jones G."/>
            <person name="Ransome R.D."/>
            <person name="Dechmann D.K.N."/>
            <person name="Locatelli A.G."/>
            <person name="Puechmaille S.J."/>
            <person name="Fedrigo O."/>
            <person name="Jarvis E.D."/>
            <person name="Hiller M."/>
            <person name="Vernes S.C."/>
            <person name="Myers E.W."/>
            <person name="Teeling E.C."/>
        </authorList>
    </citation>
    <scope>NUCLEOTIDE SEQUENCE [LARGE SCALE GENOMIC DNA]</scope>
    <source>
        <strain evidence="13">Bat1K_MPI-CBG_1</strain>
    </source>
</reference>
<dbReference type="GO" id="GO:0001786">
    <property type="term" value="F:phosphatidylserine binding"/>
    <property type="evidence" value="ECO:0007669"/>
    <property type="project" value="TreeGrafter"/>
</dbReference>
<dbReference type="GO" id="GO:0097190">
    <property type="term" value="P:apoptotic signaling pathway"/>
    <property type="evidence" value="ECO:0007669"/>
    <property type="project" value="TreeGrafter"/>
</dbReference>
<feature type="region of interest" description="Disordered" evidence="12">
    <location>
        <begin position="1"/>
        <end position="22"/>
    </location>
</feature>
<evidence type="ECO:0000256" key="6">
    <source>
        <dbReference type="ARBA" id="ARBA00022737"/>
    </source>
</evidence>
<evidence type="ECO:0000256" key="8">
    <source>
        <dbReference type="ARBA" id="ARBA00023216"/>
    </source>
</evidence>
<sequence length="446" mass="49938">MGNRRSPVHLYSGKSQQAASPAGTPEYFAERLFKAMKGLGTRDNTLIRIMVSRSELDMLDIREIFRTKYEKSLYNMIKNDTSGEYKKALLKLCGGDDDAAGQFFPEAAQVAYQMWELSAVARVELKGTVRAANDFNPDADAKALRKAMKGLGTDEGTIIDIVTQRSNAQRQQIRQTFKSHFGRDLMADLKSELSGDLARLILGLMMPPDHYDAKQLKKAMEGAGTDEKALIEILATRTNAEIQAINEAYKEDYHKSLEDALSSDTSGHFKRILISLATGNREEGGENRDQAREDAQVRLGSQEIADTSSGGDKASMETRFMTILCTRSYPHLRRVFQEFVKMTNYDVEHVIKKEMSGDVRDAFVAIVQSVKNKPLFFADKLYKSMKGAGTDEKTLTRIMVSRSEIDLLNVRREFIEKYDKSLHKAIEGDTSGDFMKALLALCGGED</sequence>
<keyword evidence="6 11" id="KW-0677">Repeat</keyword>
<dbReference type="GO" id="GO:0005544">
    <property type="term" value="F:calcium-dependent phospholipid binding"/>
    <property type="evidence" value="ECO:0007669"/>
    <property type="project" value="UniProtKB-KW"/>
</dbReference>
<dbReference type="InterPro" id="IPR001464">
    <property type="entry name" value="Annexin"/>
</dbReference>
<evidence type="ECO:0000256" key="4">
    <source>
        <dbReference type="ARBA" id="ARBA00022490"/>
    </source>
</evidence>
<dbReference type="SMART" id="SM00335">
    <property type="entry name" value="ANX"/>
    <property type="match status" value="5"/>
</dbReference>
<comment type="caution">
    <text evidence="13">The sequence shown here is derived from an EMBL/GenBank/DDBJ whole genome shotgun (WGS) entry which is preliminary data.</text>
</comment>
<dbReference type="PROSITE" id="PS00223">
    <property type="entry name" value="ANNEXIN_1"/>
    <property type="match status" value="4"/>
</dbReference>
<evidence type="ECO:0000256" key="9">
    <source>
        <dbReference type="ARBA" id="ARBA00023302"/>
    </source>
</evidence>
<comment type="function">
    <text evidence="10">May associate with CD21. May regulate the release of Ca(2+) from intracellular stores.</text>
</comment>
<dbReference type="Pfam" id="PF00191">
    <property type="entry name" value="Annexin"/>
    <property type="match status" value="5"/>
</dbReference>
<dbReference type="FunFam" id="1.10.220.10:FF:000001">
    <property type="entry name" value="Annexin"/>
    <property type="match status" value="2"/>
</dbReference>
<keyword evidence="8 11" id="KW-0041">Annexin</keyword>
<dbReference type="Gene3D" id="1.10.220.10">
    <property type="entry name" value="Annexin"/>
    <property type="match status" value="5"/>
</dbReference>
<evidence type="ECO:0000256" key="12">
    <source>
        <dbReference type="SAM" id="MobiDB-lite"/>
    </source>
</evidence>
<keyword evidence="4" id="KW-0963">Cytoplasm</keyword>
<dbReference type="GO" id="GO:0012506">
    <property type="term" value="C:vesicle membrane"/>
    <property type="evidence" value="ECO:0007669"/>
    <property type="project" value="TreeGrafter"/>
</dbReference>
<dbReference type="PRINTS" id="PR00196">
    <property type="entry name" value="ANNEXIN"/>
</dbReference>
<dbReference type="PRINTS" id="PR00202">
    <property type="entry name" value="ANNEXINVI"/>
</dbReference>
<name>A0A833YPK2_9CHIR</name>
<comment type="subcellular location">
    <subcellularLocation>
        <location evidence="2">Cytoplasm</location>
    </subcellularLocation>
    <subcellularLocation>
        <location evidence="1">Melanosome</location>
    </subcellularLocation>
</comment>
<dbReference type="InterPro" id="IPR037104">
    <property type="entry name" value="Annexin_sf"/>
</dbReference>
<evidence type="ECO:0000313" key="14">
    <source>
        <dbReference type="Proteomes" id="UP000664940"/>
    </source>
</evidence>
<dbReference type="GO" id="GO:0005509">
    <property type="term" value="F:calcium ion binding"/>
    <property type="evidence" value="ECO:0007669"/>
    <property type="project" value="InterPro"/>
</dbReference>
<dbReference type="InterPro" id="IPR018502">
    <property type="entry name" value="Annexin_repeat"/>
</dbReference>
<dbReference type="PANTHER" id="PTHR10502:SF19">
    <property type="entry name" value="ANNEXIN A6"/>
    <property type="match status" value="1"/>
</dbReference>
<gene>
    <name evidence="13" type="ORF">HJG60_000757</name>
</gene>
<dbReference type="FunFam" id="1.10.220.10:FF:000005">
    <property type="entry name" value="Annexin"/>
    <property type="match status" value="1"/>
</dbReference>